<accession>Q6EQU8</accession>
<evidence type="ECO:0000313" key="2">
    <source>
        <dbReference type="Proteomes" id="UP000000763"/>
    </source>
</evidence>
<reference evidence="2" key="1">
    <citation type="journal article" date="2005" name="Nature">
        <title>The map-based sequence of the rice genome.</title>
        <authorList>
            <consortium name="International rice genome sequencing project (IRGSP)"/>
            <person name="Matsumoto T."/>
            <person name="Wu J."/>
            <person name="Kanamori H."/>
            <person name="Katayose Y."/>
            <person name="Fujisawa M."/>
            <person name="Namiki N."/>
            <person name="Mizuno H."/>
            <person name="Yamamoto K."/>
            <person name="Antonio B.A."/>
            <person name="Baba T."/>
            <person name="Sakata K."/>
            <person name="Nagamura Y."/>
            <person name="Aoki H."/>
            <person name="Arikawa K."/>
            <person name="Arita K."/>
            <person name="Bito T."/>
            <person name="Chiden Y."/>
            <person name="Fujitsuka N."/>
            <person name="Fukunaka R."/>
            <person name="Hamada M."/>
            <person name="Harada C."/>
            <person name="Hayashi A."/>
            <person name="Hijishita S."/>
            <person name="Honda M."/>
            <person name="Hosokawa S."/>
            <person name="Ichikawa Y."/>
            <person name="Idonuma A."/>
            <person name="Iijima M."/>
            <person name="Ikeda M."/>
            <person name="Ikeno M."/>
            <person name="Ito K."/>
            <person name="Ito S."/>
            <person name="Ito T."/>
            <person name="Ito Y."/>
            <person name="Ito Y."/>
            <person name="Iwabuchi A."/>
            <person name="Kamiya K."/>
            <person name="Karasawa W."/>
            <person name="Kurita K."/>
            <person name="Katagiri S."/>
            <person name="Kikuta A."/>
            <person name="Kobayashi H."/>
            <person name="Kobayashi N."/>
            <person name="Machita K."/>
            <person name="Maehara T."/>
            <person name="Masukawa M."/>
            <person name="Mizubayashi T."/>
            <person name="Mukai Y."/>
            <person name="Nagasaki H."/>
            <person name="Nagata Y."/>
            <person name="Naito S."/>
            <person name="Nakashima M."/>
            <person name="Nakama Y."/>
            <person name="Nakamichi Y."/>
            <person name="Nakamura M."/>
            <person name="Meguro A."/>
            <person name="Negishi M."/>
            <person name="Ohta I."/>
            <person name="Ohta T."/>
            <person name="Okamoto M."/>
            <person name="Ono N."/>
            <person name="Saji S."/>
            <person name="Sakaguchi M."/>
            <person name="Sakai K."/>
            <person name="Shibata M."/>
            <person name="Shimokawa T."/>
            <person name="Song J."/>
            <person name="Takazaki Y."/>
            <person name="Terasawa K."/>
            <person name="Tsugane M."/>
            <person name="Tsuji K."/>
            <person name="Ueda S."/>
            <person name="Waki K."/>
            <person name="Yamagata H."/>
            <person name="Yamamoto M."/>
            <person name="Yamamoto S."/>
            <person name="Yamane H."/>
            <person name="Yoshiki S."/>
            <person name="Yoshihara R."/>
            <person name="Yukawa K."/>
            <person name="Zhong H."/>
            <person name="Yano M."/>
            <person name="Yuan Q."/>
            <person name="Ouyang S."/>
            <person name="Liu J."/>
            <person name="Jones K.M."/>
            <person name="Gansberger K."/>
            <person name="Moffat K."/>
            <person name="Hill J."/>
            <person name="Bera J."/>
            <person name="Fadrosh D."/>
            <person name="Jin S."/>
            <person name="Johri S."/>
            <person name="Kim M."/>
            <person name="Overton L."/>
            <person name="Reardon M."/>
            <person name="Tsitrin T."/>
            <person name="Vuong H."/>
            <person name="Weaver B."/>
            <person name="Ciecko A."/>
            <person name="Tallon L."/>
            <person name="Jackson J."/>
            <person name="Pai G."/>
            <person name="Aken S.V."/>
            <person name="Utterback T."/>
            <person name="Reidmuller S."/>
            <person name="Feldblyum T."/>
            <person name="Hsiao J."/>
            <person name="Zismann V."/>
            <person name="Iobst S."/>
            <person name="de Vazeille A.R."/>
            <person name="Buell C.R."/>
            <person name="Ying K."/>
            <person name="Li Y."/>
            <person name="Lu T."/>
            <person name="Huang Y."/>
            <person name="Zhao Q."/>
            <person name="Feng Q."/>
            <person name="Zhang L."/>
            <person name="Zhu J."/>
            <person name="Weng Q."/>
            <person name="Mu J."/>
            <person name="Lu Y."/>
            <person name="Fan D."/>
            <person name="Liu Y."/>
            <person name="Guan J."/>
            <person name="Zhang Y."/>
            <person name="Yu S."/>
            <person name="Liu X."/>
            <person name="Zhang Y."/>
            <person name="Hong G."/>
            <person name="Han B."/>
            <person name="Choisne N."/>
            <person name="Demange N."/>
            <person name="Orjeda G."/>
            <person name="Samain S."/>
            <person name="Cattolico L."/>
            <person name="Pelletier E."/>
            <person name="Couloux A."/>
            <person name="Segurens B."/>
            <person name="Wincker P."/>
            <person name="D'Hont A."/>
            <person name="Scarpelli C."/>
            <person name="Weissenbach J."/>
            <person name="Salanoubat M."/>
            <person name="Quetier F."/>
            <person name="Yu Y."/>
            <person name="Kim H.R."/>
            <person name="Rambo T."/>
            <person name="Currie J."/>
            <person name="Collura K."/>
            <person name="Luo M."/>
            <person name="Yang T."/>
            <person name="Ammiraju J.S.S."/>
            <person name="Engler F."/>
            <person name="Soderlund C."/>
            <person name="Wing R.A."/>
            <person name="Palmer L.E."/>
            <person name="de la Bastide M."/>
            <person name="Spiegel L."/>
            <person name="Nascimento L."/>
            <person name="Zutavern T."/>
            <person name="O'Shaughnessy A."/>
            <person name="Dike S."/>
            <person name="Dedhia N."/>
            <person name="Preston R."/>
            <person name="Balija V."/>
            <person name="McCombie W.R."/>
            <person name="Chow T."/>
            <person name="Chen H."/>
            <person name="Chung M."/>
            <person name="Chen C."/>
            <person name="Shaw J."/>
            <person name="Wu H."/>
            <person name="Hsiao K."/>
            <person name="Chao Y."/>
            <person name="Chu M."/>
            <person name="Cheng C."/>
            <person name="Hour A."/>
            <person name="Lee P."/>
            <person name="Lin S."/>
            <person name="Lin Y."/>
            <person name="Liou J."/>
            <person name="Liu S."/>
            <person name="Hsing Y."/>
            <person name="Raghuvanshi S."/>
            <person name="Mohanty A."/>
            <person name="Bharti A.K."/>
            <person name="Gaur A."/>
            <person name="Gupta V."/>
            <person name="Kumar D."/>
            <person name="Ravi V."/>
            <person name="Vij S."/>
            <person name="Kapur A."/>
            <person name="Khurana P."/>
            <person name="Khurana P."/>
            <person name="Khurana J.P."/>
            <person name="Tyagi A.K."/>
            <person name="Gaikwad K."/>
            <person name="Singh A."/>
            <person name="Dalal V."/>
            <person name="Srivastava S."/>
            <person name="Dixit A."/>
            <person name="Pal A.K."/>
            <person name="Ghazi I.A."/>
            <person name="Yadav M."/>
            <person name="Pandit A."/>
            <person name="Bhargava A."/>
            <person name="Sureshbabu K."/>
            <person name="Batra K."/>
            <person name="Sharma T.R."/>
            <person name="Mohapatra T."/>
            <person name="Singh N.K."/>
            <person name="Messing J."/>
            <person name="Nelson A.B."/>
            <person name="Fuks G."/>
            <person name="Kavchok S."/>
            <person name="Keizer G."/>
            <person name="Linton E."/>
            <person name="Llaca V."/>
            <person name="Song R."/>
            <person name="Tanyolac B."/>
            <person name="Young S."/>
            <person name="Ho-Il K."/>
            <person name="Hahn J.H."/>
            <person name="Sangsakoo G."/>
            <person name="Vanavichit A."/>
            <person name="de Mattos Luiz.A.T."/>
            <person name="Zimmer P.D."/>
            <person name="Malone G."/>
            <person name="Dellagostin O."/>
            <person name="de Oliveira A.C."/>
            <person name="Bevan M."/>
            <person name="Bancroft I."/>
            <person name="Minx P."/>
            <person name="Cordum H."/>
            <person name="Wilson R."/>
            <person name="Cheng Z."/>
            <person name="Jin W."/>
            <person name="Jiang J."/>
            <person name="Leong S.A."/>
            <person name="Iwama H."/>
            <person name="Gojobori T."/>
            <person name="Itoh T."/>
            <person name="Niimura Y."/>
            <person name="Fujii Y."/>
            <person name="Habara T."/>
            <person name="Sakai H."/>
            <person name="Sato Y."/>
            <person name="Wilson G."/>
            <person name="Kumar K."/>
            <person name="McCouch S."/>
            <person name="Juretic N."/>
            <person name="Hoen D."/>
            <person name="Wright S."/>
            <person name="Bruskiewich R."/>
            <person name="Bureau T."/>
            <person name="Miyao A."/>
            <person name="Hirochika H."/>
            <person name="Nishikawa T."/>
            <person name="Kadowaki K."/>
            <person name="Sugiura M."/>
            <person name="Burr B."/>
            <person name="Sasaki T."/>
        </authorList>
    </citation>
    <scope>NUCLEOTIDE SEQUENCE [LARGE SCALE GENOMIC DNA]</scope>
    <source>
        <strain evidence="2">cv. Nipponbare</strain>
    </source>
</reference>
<dbReference type="EMBL" id="AP005653">
    <property type="protein sequence ID" value="BAD28972.1"/>
    <property type="molecule type" value="Genomic_DNA"/>
</dbReference>
<sequence length="85" mass="9027">MSPSTKLLSLRPLFLLSDSRWPAKGGRGVVIDVCVMGLVVGFAHASKPQSSVTMVSHLLAGMLPRLHKEKLGRPSPTSLASSFQG</sequence>
<evidence type="ECO:0000313" key="1">
    <source>
        <dbReference type="EMBL" id="BAD28972.1"/>
    </source>
</evidence>
<organism evidence="1 2">
    <name type="scientific">Oryza sativa subsp. japonica</name>
    <name type="common">Rice</name>
    <dbReference type="NCBI Taxonomy" id="39947"/>
    <lineage>
        <taxon>Eukaryota</taxon>
        <taxon>Viridiplantae</taxon>
        <taxon>Streptophyta</taxon>
        <taxon>Embryophyta</taxon>
        <taxon>Tracheophyta</taxon>
        <taxon>Spermatophyta</taxon>
        <taxon>Magnoliopsida</taxon>
        <taxon>Liliopsida</taxon>
        <taxon>Poales</taxon>
        <taxon>Poaceae</taxon>
        <taxon>BOP clade</taxon>
        <taxon>Oryzoideae</taxon>
        <taxon>Oryzeae</taxon>
        <taxon>Oryzinae</taxon>
        <taxon>Oryza</taxon>
        <taxon>Oryza sativa</taxon>
    </lineage>
</organism>
<name>Q6EQU8_ORYSJ</name>
<reference evidence="2" key="2">
    <citation type="journal article" date="2008" name="Nucleic Acids Res.">
        <title>The rice annotation project database (RAP-DB): 2008 update.</title>
        <authorList>
            <consortium name="The rice annotation project (RAP)"/>
        </authorList>
    </citation>
    <scope>GENOME REANNOTATION</scope>
    <source>
        <strain evidence="2">cv. Nipponbare</strain>
    </source>
</reference>
<dbReference type="Proteomes" id="UP000000763">
    <property type="component" value="Chromosome 2"/>
</dbReference>
<dbReference type="AlphaFoldDB" id="Q6EQU8"/>
<gene>
    <name evidence="1" type="primary">OSJNBb0075E08.32</name>
</gene>
<proteinExistence type="predicted"/>
<protein>
    <submittedName>
        <fullName evidence="1">Uncharacterized protein</fullName>
    </submittedName>
</protein>